<feature type="region of interest" description="Disordered" evidence="1">
    <location>
        <begin position="1"/>
        <end position="39"/>
    </location>
</feature>
<dbReference type="OrthoDB" id="6359943at2759"/>
<proteinExistence type="predicted"/>
<dbReference type="AlphaFoldDB" id="A0A183GJA5"/>
<name>A0A183GJA5_HELPZ</name>
<organism evidence="3 4">
    <name type="scientific">Heligmosomoides polygyrus</name>
    <name type="common">Parasitic roundworm</name>
    <dbReference type="NCBI Taxonomy" id="6339"/>
    <lineage>
        <taxon>Eukaryota</taxon>
        <taxon>Metazoa</taxon>
        <taxon>Ecdysozoa</taxon>
        <taxon>Nematoda</taxon>
        <taxon>Chromadorea</taxon>
        <taxon>Rhabditida</taxon>
        <taxon>Rhabditina</taxon>
        <taxon>Rhabditomorpha</taxon>
        <taxon>Strongyloidea</taxon>
        <taxon>Heligmosomidae</taxon>
        <taxon>Heligmosomoides</taxon>
    </lineage>
</organism>
<evidence type="ECO:0000313" key="4">
    <source>
        <dbReference type="WBParaSite" id="HPBE_0002275101-mRNA-1"/>
    </source>
</evidence>
<reference evidence="4" key="2">
    <citation type="submission" date="2019-09" db="UniProtKB">
        <authorList>
            <consortium name="WormBaseParasite"/>
        </authorList>
    </citation>
    <scope>IDENTIFICATION</scope>
</reference>
<protein>
    <submittedName>
        <fullName evidence="2 4">Uncharacterized protein</fullName>
    </submittedName>
</protein>
<gene>
    <name evidence="2" type="ORF">HPBE_LOCUS22750</name>
</gene>
<accession>A0A3P8C6U7</accession>
<dbReference type="WBParaSite" id="HPBE_0002275101-mRNA-1">
    <property type="protein sequence ID" value="HPBE_0002275101-mRNA-1"/>
    <property type="gene ID" value="HPBE_0002275101"/>
</dbReference>
<evidence type="ECO:0000256" key="1">
    <source>
        <dbReference type="SAM" id="MobiDB-lite"/>
    </source>
</evidence>
<evidence type="ECO:0000313" key="3">
    <source>
        <dbReference type="Proteomes" id="UP000050761"/>
    </source>
</evidence>
<accession>A0A183GJA5</accession>
<evidence type="ECO:0000313" key="2">
    <source>
        <dbReference type="EMBL" id="VDP34492.1"/>
    </source>
</evidence>
<dbReference type="EMBL" id="UZAH01034318">
    <property type="protein sequence ID" value="VDP34492.1"/>
    <property type="molecule type" value="Genomic_DNA"/>
</dbReference>
<reference evidence="2 3" key="1">
    <citation type="submission" date="2018-11" db="EMBL/GenBank/DDBJ databases">
        <authorList>
            <consortium name="Pathogen Informatics"/>
        </authorList>
    </citation>
    <scope>NUCLEOTIDE SEQUENCE [LARGE SCALE GENOMIC DNA]</scope>
</reference>
<dbReference type="Proteomes" id="UP000050761">
    <property type="component" value="Unassembled WGS sequence"/>
</dbReference>
<sequence length="66" mass="7710">MGNSLERLAGYDDSATESNDDNTESRKRRSTDVNETPPKKITKLDTAKYVYERLFLQVCRFLINFF</sequence>
<keyword evidence="3" id="KW-1185">Reference proteome</keyword>